<dbReference type="GO" id="GO:0009044">
    <property type="term" value="F:xylan 1,4-beta-xylosidase activity"/>
    <property type="evidence" value="ECO:0007669"/>
    <property type="project" value="InterPro"/>
</dbReference>
<reference evidence="6" key="1">
    <citation type="journal article" date="2017" name="Nature">
        <title>The genome of Chenopodium quinoa.</title>
        <authorList>
            <person name="Jarvis D.E."/>
            <person name="Ho Y.S."/>
            <person name="Lightfoot D.J."/>
            <person name="Schmoeckel S.M."/>
            <person name="Li B."/>
            <person name="Borm T.J.A."/>
            <person name="Ohyanagi H."/>
            <person name="Mineta K."/>
            <person name="Michell C.T."/>
            <person name="Saber N."/>
            <person name="Kharbatia N.M."/>
            <person name="Rupper R.R."/>
            <person name="Sharp A.R."/>
            <person name="Dally N."/>
            <person name="Boughton B.A."/>
            <person name="Woo Y.H."/>
            <person name="Gao G."/>
            <person name="Schijlen E.G.W.M."/>
            <person name="Guo X."/>
            <person name="Momin A.A."/>
            <person name="Negrao S."/>
            <person name="Al-Babili S."/>
            <person name="Gehring C."/>
            <person name="Roessner U."/>
            <person name="Jung C."/>
            <person name="Murphy K."/>
            <person name="Arold S.T."/>
            <person name="Gojobori T."/>
            <person name="van der Linden C.G."/>
            <person name="van Loo E.N."/>
            <person name="Jellen E.N."/>
            <person name="Maughan P.J."/>
            <person name="Tester M."/>
        </authorList>
    </citation>
    <scope>NUCLEOTIDE SEQUENCE [LARGE SCALE GENOMIC DNA]</scope>
    <source>
        <strain evidence="6">cv. PI 614886</strain>
    </source>
</reference>
<dbReference type="InterPro" id="IPR002772">
    <property type="entry name" value="Glyco_hydro_3_C"/>
</dbReference>
<accession>A0A803NBL7</accession>
<dbReference type="OMA" id="AGVMACG"/>
<dbReference type="GO" id="GO:0046556">
    <property type="term" value="F:alpha-L-arabinofuranosidase activity"/>
    <property type="evidence" value="ECO:0007669"/>
    <property type="project" value="TreeGrafter"/>
</dbReference>
<dbReference type="SMART" id="SM01217">
    <property type="entry name" value="Fn3_like"/>
    <property type="match status" value="1"/>
</dbReference>
<dbReference type="GO" id="GO:0031222">
    <property type="term" value="P:arabinan catabolic process"/>
    <property type="evidence" value="ECO:0007669"/>
    <property type="project" value="TreeGrafter"/>
</dbReference>
<name>A0A803NBL7_CHEQI</name>
<dbReference type="GO" id="GO:0009505">
    <property type="term" value="C:plant-type cell wall"/>
    <property type="evidence" value="ECO:0007669"/>
    <property type="project" value="TreeGrafter"/>
</dbReference>
<dbReference type="SUPFAM" id="SSF52279">
    <property type="entry name" value="Beta-D-glucan exohydrolase, C-terminal domain"/>
    <property type="match status" value="1"/>
</dbReference>
<dbReference type="Gene3D" id="3.40.50.1700">
    <property type="entry name" value="Glycoside hydrolase family 3 C-terminal domain"/>
    <property type="match status" value="1"/>
</dbReference>
<feature type="domain" description="Fibronectin type III-like" evidence="5">
    <location>
        <begin position="567"/>
        <end position="637"/>
    </location>
</feature>
<dbReference type="Pfam" id="PF01915">
    <property type="entry name" value="Glyco_hydro_3_C"/>
    <property type="match status" value="1"/>
</dbReference>
<dbReference type="InterPro" id="IPR001764">
    <property type="entry name" value="Glyco_hydro_3_N"/>
</dbReference>
<evidence type="ECO:0000256" key="2">
    <source>
        <dbReference type="ARBA" id="ARBA00022729"/>
    </source>
</evidence>
<keyword evidence="4" id="KW-0326">Glycosidase</keyword>
<dbReference type="PANTHER" id="PTHR42721">
    <property type="entry name" value="SUGAR HYDROLASE-RELATED"/>
    <property type="match status" value="1"/>
</dbReference>
<dbReference type="EnsemblPlants" id="AUR62043458-RA">
    <property type="protein sequence ID" value="AUR62043458-RA:cds"/>
    <property type="gene ID" value="AUR62043458"/>
</dbReference>
<evidence type="ECO:0000256" key="3">
    <source>
        <dbReference type="ARBA" id="ARBA00022801"/>
    </source>
</evidence>
<dbReference type="AlphaFoldDB" id="A0A803NBL7"/>
<dbReference type="FunFam" id="3.40.50.1700:FF:000001">
    <property type="entry name" value="probable beta-D-xylosidase 2"/>
    <property type="match status" value="1"/>
</dbReference>
<dbReference type="SMR" id="A0A803NBL7"/>
<dbReference type="Gramene" id="AUR62043458-RA">
    <property type="protein sequence ID" value="AUR62043458-RA:cds"/>
    <property type="gene ID" value="AUR62043458"/>
</dbReference>
<dbReference type="PRINTS" id="PR00133">
    <property type="entry name" value="GLHYDRLASE3"/>
</dbReference>
<dbReference type="Pfam" id="PF14310">
    <property type="entry name" value="Fn3-like"/>
    <property type="match status" value="1"/>
</dbReference>
<sequence>MKAIATEARAMFNVGQGKGLTFWAPNINIFRDPRWGRGQETPGEDPLLTSIYGVSYVRGLQGYTFQGDKISKHLQASACCKHFAAHDLDNWHGITRYTFNAEVSKQDLADTFQPPFQSCVEQGQASSIMCAYNRVNGIPSCAHHDFLTDTARGQWHFDGYIVSDCNAVPIIYEQQKYAKTPEDAVAAVLSAGMDVECGSYTPRYSKSAIIQKKVAEEEIDQALNNLFSVRMRLGLFDGDPRIDGSFGKIGPEQVCSEEHQNLALEAAQNSIVLLKNDNNLLPLPKAKTNSFAVIGPNANSPEVLLGNYEGFPCKTTTILEALQSYVENIKYHSGCNAVECSSAEVEQAVELAKEVDYVVMVMGLDQTQEREKLDRVDLVLPGKQQSLIASVAEAAKTPIVLVLLCGGPVDISLTRDDTKVGSILWAGYPGESGGLALAEIIFGDHNPGGRLPVTWYPQDFVQVPMTDMRMRPDKSSGYPGRTYRFYQGKKVYEFGYGLSYSNYSYKFTTVTRDRINLNQEPHTNQFLKSSNITWPILVSQLGVQFCETLKFSAFVRVKNTGKMAGRHPVLLFVRTSEQNDDSPIKQLTGFERVNLNGGQESEIEFSVSPCKHLSKANKDGQMAMDKGVYFLVVGEATYKITTIA</sequence>
<dbReference type="InterPro" id="IPR044993">
    <property type="entry name" value="BXL"/>
</dbReference>
<proteinExistence type="inferred from homology"/>
<dbReference type="InterPro" id="IPR017853">
    <property type="entry name" value="GH"/>
</dbReference>
<dbReference type="SUPFAM" id="SSF51445">
    <property type="entry name" value="(Trans)glycosidases"/>
    <property type="match status" value="1"/>
</dbReference>
<dbReference type="Proteomes" id="UP000596660">
    <property type="component" value="Unplaced"/>
</dbReference>
<dbReference type="InterPro" id="IPR013783">
    <property type="entry name" value="Ig-like_fold"/>
</dbReference>
<dbReference type="GO" id="GO:0045493">
    <property type="term" value="P:xylan catabolic process"/>
    <property type="evidence" value="ECO:0007669"/>
    <property type="project" value="InterPro"/>
</dbReference>
<dbReference type="Gene3D" id="2.60.40.10">
    <property type="entry name" value="Immunoglobulins"/>
    <property type="match status" value="1"/>
</dbReference>
<organism evidence="6 7">
    <name type="scientific">Chenopodium quinoa</name>
    <name type="common">Quinoa</name>
    <dbReference type="NCBI Taxonomy" id="63459"/>
    <lineage>
        <taxon>Eukaryota</taxon>
        <taxon>Viridiplantae</taxon>
        <taxon>Streptophyta</taxon>
        <taxon>Embryophyta</taxon>
        <taxon>Tracheophyta</taxon>
        <taxon>Spermatophyta</taxon>
        <taxon>Magnoliopsida</taxon>
        <taxon>eudicotyledons</taxon>
        <taxon>Gunneridae</taxon>
        <taxon>Pentapetalae</taxon>
        <taxon>Caryophyllales</taxon>
        <taxon>Chenopodiaceae</taxon>
        <taxon>Chenopodioideae</taxon>
        <taxon>Atripliceae</taxon>
        <taxon>Chenopodium</taxon>
    </lineage>
</organism>
<evidence type="ECO:0000259" key="5">
    <source>
        <dbReference type="SMART" id="SM01217"/>
    </source>
</evidence>
<dbReference type="InterPro" id="IPR036881">
    <property type="entry name" value="Glyco_hydro_3_C_sf"/>
</dbReference>
<protein>
    <recommendedName>
        <fullName evidence="5">Fibronectin type III-like domain-containing protein</fullName>
    </recommendedName>
</protein>
<reference evidence="6" key="2">
    <citation type="submission" date="2021-03" db="UniProtKB">
        <authorList>
            <consortium name="EnsemblPlants"/>
        </authorList>
    </citation>
    <scope>IDENTIFICATION</scope>
</reference>
<dbReference type="InterPro" id="IPR036962">
    <property type="entry name" value="Glyco_hydro_3_N_sf"/>
</dbReference>
<dbReference type="InterPro" id="IPR026891">
    <property type="entry name" value="Fn3-like"/>
</dbReference>
<keyword evidence="7" id="KW-1185">Reference proteome</keyword>
<dbReference type="PANTHER" id="PTHR42721:SF3">
    <property type="entry name" value="BETA-D-XYLOSIDASE 5-RELATED"/>
    <property type="match status" value="1"/>
</dbReference>
<dbReference type="Pfam" id="PF00933">
    <property type="entry name" value="Glyco_hydro_3"/>
    <property type="match status" value="1"/>
</dbReference>
<keyword evidence="2" id="KW-0732">Signal</keyword>
<evidence type="ECO:0000256" key="4">
    <source>
        <dbReference type="ARBA" id="ARBA00023295"/>
    </source>
</evidence>
<dbReference type="Gene3D" id="3.20.20.300">
    <property type="entry name" value="Glycoside hydrolase, family 3, N-terminal domain"/>
    <property type="match status" value="1"/>
</dbReference>
<comment type="similarity">
    <text evidence="1">Belongs to the glycosyl hydrolase 3 family.</text>
</comment>
<evidence type="ECO:0000313" key="7">
    <source>
        <dbReference type="Proteomes" id="UP000596660"/>
    </source>
</evidence>
<evidence type="ECO:0000313" key="6">
    <source>
        <dbReference type="EnsemblPlants" id="AUR62043458-RA:cds"/>
    </source>
</evidence>
<evidence type="ECO:0000256" key="1">
    <source>
        <dbReference type="ARBA" id="ARBA00005336"/>
    </source>
</evidence>
<keyword evidence="3" id="KW-0378">Hydrolase</keyword>